<sequence>MQNPLEKYNDNELHQRYRFSRNIIENVLLPLVYPQAPPINQRGLPIPPIVKLCTALRFYASGSFQRVIGDTGSMSQSATHRVIIELVFLELVDVWMVPMLK</sequence>
<organism evidence="1 2">
    <name type="scientific">Popillia japonica</name>
    <name type="common">Japanese beetle</name>
    <dbReference type="NCBI Taxonomy" id="7064"/>
    <lineage>
        <taxon>Eukaryota</taxon>
        <taxon>Metazoa</taxon>
        <taxon>Ecdysozoa</taxon>
        <taxon>Arthropoda</taxon>
        <taxon>Hexapoda</taxon>
        <taxon>Insecta</taxon>
        <taxon>Pterygota</taxon>
        <taxon>Neoptera</taxon>
        <taxon>Endopterygota</taxon>
        <taxon>Coleoptera</taxon>
        <taxon>Polyphaga</taxon>
        <taxon>Scarabaeiformia</taxon>
        <taxon>Scarabaeidae</taxon>
        <taxon>Rutelinae</taxon>
        <taxon>Popillia</taxon>
    </lineage>
</organism>
<accession>A0AAW1L637</accession>
<evidence type="ECO:0008006" key="3">
    <source>
        <dbReference type="Google" id="ProtNLM"/>
    </source>
</evidence>
<dbReference type="EMBL" id="JASPKY010000170">
    <property type="protein sequence ID" value="KAK9728406.1"/>
    <property type="molecule type" value="Genomic_DNA"/>
</dbReference>
<proteinExistence type="predicted"/>
<protein>
    <recommendedName>
        <fullName evidence="3">Nuclease HARBI1</fullName>
    </recommendedName>
</protein>
<name>A0AAW1L637_POPJA</name>
<dbReference type="AlphaFoldDB" id="A0AAW1L637"/>
<evidence type="ECO:0000313" key="1">
    <source>
        <dbReference type="EMBL" id="KAK9728406.1"/>
    </source>
</evidence>
<reference evidence="1 2" key="1">
    <citation type="journal article" date="2024" name="BMC Genomics">
        <title>De novo assembly and annotation of Popillia japonica's genome with initial clues to its potential as an invasive pest.</title>
        <authorList>
            <person name="Cucini C."/>
            <person name="Boschi S."/>
            <person name="Funari R."/>
            <person name="Cardaioli E."/>
            <person name="Iannotti N."/>
            <person name="Marturano G."/>
            <person name="Paoli F."/>
            <person name="Bruttini M."/>
            <person name="Carapelli A."/>
            <person name="Frati F."/>
            <person name="Nardi F."/>
        </authorList>
    </citation>
    <scope>NUCLEOTIDE SEQUENCE [LARGE SCALE GENOMIC DNA]</scope>
    <source>
        <strain evidence="1">DMR45628</strain>
    </source>
</reference>
<comment type="caution">
    <text evidence="1">The sequence shown here is derived from an EMBL/GenBank/DDBJ whole genome shotgun (WGS) entry which is preliminary data.</text>
</comment>
<keyword evidence="2" id="KW-1185">Reference proteome</keyword>
<evidence type="ECO:0000313" key="2">
    <source>
        <dbReference type="Proteomes" id="UP001458880"/>
    </source>
</evidence>
<dbReference type="Proteomes" id="UP001458880">
    <property type="component" value="Unassembled WGS sequence"/>
</dbReference>
<gene>
    <name evidence="1" type="ORF">QE152_g17983</name>
</gene>